<dbReference type="EC" id="3.5.1.28" evidence="2"/>
<keyword evidence="7" id="KW-1185">Reference proteome</keyword>
<dbReference type="InterPro" id="IPR008756">
    <property type="entry name" value="Peptidase_M56"/>
</dbReference>
<keyword evidence="4" id="KW-0812">Transmembrane</keyword>
<dbReference type="PANTHER" id="PTHR30404">
    <property type="entry name" value="N-ACETYLMURAMOYL-L-ALANINE AMIDASE"/>
    <property type="match status" value="1"/>
</dbReference>
<evidence type="ECO:0000256" key="2">
    <source>
        <dbReference type="ARBA" id="ARBA00011901"/>
    </source>
</evidence>
<sequence>MSILLYLLKASACTLAFYAFYRMFLNRLTFFGLNRWYLLGTLALSFIIPALHFSLTREVAADTDLMADEHVAATGAAIGKVINNAATVDTAWSMPDILLYVYLTVAVLLGIKLIAGITKLLVKGYRQGVSEGQLFVVKQAGALHNSSFFNIVFLKNDLDAAEEAVVINHEQEHIKRLHSIDTLLIEIAKVVLWFNPIPYLYKTAMEQVHEYQVDAAVTNRYDRKDYAAMLLKLSGFNARALVNNFSGSQLNKRVNMLFAKGSKQISKVAYLLTAPVVATLVWFICVDHVYAQNVIPVTKSNFTVVIDPGHGGKNTGGQAEGFTEKDLALSIAKAVKTAGDAAGMDIVLTRTTDEYLSFDERLNKKADLFISLHVNSGPYNAKQNGILAITALKTSDASLQLASSCLAELGKLNGIATMQDVKKQRLVVLEKSTVPAALLELGYMTNASDLKFITAPDKQAQMATAIVNGIKQYQAKMK</sequence>
<evidence type="ECO:0000256" key="4">
    <source>
        <dbReference type="SAM" id="Phobius"/>
    </source>
</evidence>
<dbReference type="GO" id="GO:0008745">
    <property type="term" value="F:N-acetylmuramoyl-L-alanine amidase activity"/>
    <property type="evidence" value="ECO:0007669"/>
    <property type="project" value="UniProtKB-EC"/>
</dbReference>
<evidence type="ECO:0000259" key="5">
    <source>
        <dbReference type="SMART" id="SM00646"/>
    </source>
</evidence>
<feature type="transmembrane region" description="Helical" evidence="4">
    <location>
        <begin position="36"/>
        <end position="55"/>
    </location>
</feature>
<dbReference type="PANTHER" id="PTHR30404:SF0">
    <property type="entry name" value="N-ACETYLMURAMOYL-L-ALANINE AMIDASE AMIC"/>
    <property type="match status" value="1"/>
</dbReference>
<feature type="transmembrane region" description="Helical" evidence="4">
    <location>
        <begin position="6"/>
        <end position="24"/>
    </location>
</feature>
<dbReference type="Pfam" id="PF01520">
    <property type="entry name" value="Amidase_3"/>
    <property type="match status" value="1"/>
</dbReference>
<dbReference type="EMBL" id="JADFFL010000002">
    <property type="protein sequence ID" value="MBE9661568.1"/>
    <property type="molecule type" value="Genomic_DNA"/>
</dbReference>
<evidence type="ECO:0000256" key="3">
    <source>
        <dbReference type="ARBA" id="ARBA00022801"/>
    </source>
</evidence>
<feature type="transmembrane region" description="Helical" evidence="4">
    <location>
        <begin position="268"/>
        <end position="291"/>
    </location>
</feature>
<evidence type="ECO:0000313" key="6">
    <source>
        <dbReference type="EMBL" id="MBE9661568.1"/>
    </source>
</evidence>
<dbReference type="InterPro" id="IPR002508">
    <property type="entry name" value="MurNAc-LAA_cat"/>
</dbReference>
<dbReference type="SUPFAM" id="SSF53187">
    <property type="entry name" value="Zn-dependent exopeptidases"/>
    <property type="match status" value="1"/>
</dbReference>
<protein>
    <recommendedName>
        <fullName evidence="2">N-acetylmuramoyl-L-alanine amidase</fullName>
        <ecNumber evidence="2">3.5.1.28</ecNumber>
    </recommendedName>
</protein>
<organism evidence="6 7">
    <name type="scientific">Mucilaginibacter myungsuensis</name>
    <dbReference type="NCBI Taxonomy" id="649104"/>
    <lineage>
        <taxon>Bacteria</taxon>
        <taxon>Pseudomonadati</taxon>
        <taxon>Bacteroidota</taxon>
        <taxon>Sphingobacteriia</taxon>
        <taxon>Sphingobacteriales</taxon>
        <taxon>Sphingobacteriaceae</taxon>
        <taxon>Mucilaginibacter</taxon>
    </lineage>
</organism>
<dbReference type="Proteomes" id="UP000622475">
    <property type="component" value="Unassembled WGS sequence"/>
</dbReference>
<dbReference type="CDD" id="cd02696">
    <property type="entry name" value="MurNAc-LAA"/>
    <property type="match status" value="1"/>
</dbReference>
<evidence type="ECO:0000256" key="1">
    <source>
        <dbReference type="ARBA" id="ARBA00001561"/>
    </source>
</evidence>
<dbReference type="RefSeq" id="WP_194110753.1">
    <property type="nucleotide sequence ID" value="NZ_JADFFL010000002.1"/>
</dbReference>
<evidence type="ECO:0000313" key="7">
    <source>
        <dbReference type="Proteomes" id="UP000622475"/>
    </source>
</evidence>
<accession>A0A929KX53</accession>
<dbReference type="GO" id="GO:0009253">
    <property type="term" value="P:peptidoglycan catabolic process"/>
    <property type="evidence" value="ECO:0007669"/>
    <property type="project" value="InterPro"/>
</dbReference>
<comment type="catalytic activity">
    <reaction evidence="1">
        <text>Hydrolyzes the link between N-acetylmuramoyl residues and L-amino acid residues in certain cell-wall glycopeptides.</text>
        <dbReference type="EC" id="3.5.1.28"/>
    </reaction>
</comment>
<dbReference type="Pfam" id="PF05569">
    <property type="entry name" value="Peptidase_M56"/>
    <property type="match status" value="1"/>
</dbReference>
<name>A0A929KX53_9SPHI</name>
<keyword evidence="4" id="KW-0472">Membrane</keyword>
<feature type="transmembrane region" description="Helical" evidence="4">
    <location>
        <begin position="97"/>
        <end position="117"/>
    </location>
</feature>
<dbReference type="AlphaFoldDB" id="A0A929KX53"/>
<dbReference type="Gene3D" id="3.40.630.40">
    <property type="entry name" value="Zn-dependent exopeptidases"/>
    <property type="match status" value="1"/>
</dbReference>
<keyword evidence="3" id="KW-0378">Hydrolase</keyword>
<gene>
    <name evidence="6" type="ORF">IRJ16_06695</name>
</gene>
<dbReference type="SMART" id="SM00646">
    <property type="entry name" value="Ami_3"/>
    <property type="match status" value="1"/>
</dbReference>
<dbReference type="GO" id="GO:0030288">
    <property type="term" value="C:outer membrane-bounded periplasmic space"/>
    <property type="evidence" value="ECO:0007669"/>
    <property type="project" value="TreeGrafter"/>
</dbReference>
<feature type="domain" description="MurNAc-LAA" evidence="5">
    <location>
        <begin position="360"/>
        <end position="471"/>
    </location>
</feature>
<proteinExistence type="predicted"/>
<comment type="caution">
    <text evidence="6">The sequence shown here is derived from an EMBL/GenBank/DDBJ whole genome shotgun (WGS) entry which is preliminary data.</text>
</comment>
<reference evidence="6" key="1">
    <citation type="submission" date="2020-10" db="EMBL/GenBank/DDBJ databases">
        <title>Mucilaginibacter mali sp. nov., isolated from rhizosphere soil of apple orchard.</title>
        <authorList>
            <person name="Lee J.-S."/>
            <person name="Kim H.S."/>
            <person name="Kim J.-S."/>
        </authorList>
    </citation>
    <scope>NUCLEOTIDE SEQUENCE</scope>
    <source>
        <strain evidence="6">KCTC 22746</strain>
    </source>
</reference>
<dbReference type="InterPro" id="IPR050695">
    <property type="entry name" value="N-acetylmuramoyl_amidase_3"/>
</dbReference>
<keyword evidence="4" id="KW-1133">Transmembrane helix</keyword>